<keyword evidence="2" id="KW-1185">Reference proteome</keyword>
<dbReference type="Proteomes" id="UP000037755">
    <property type="component" value="Unassembled WGS sequence"/>
</dbReference>
<proteinExistence type="predicted"/>
<dbReference type="PATRIC" id="fig|1202724.3.peg.3114"/>
<dbReference type="InterPro" id="IPR048131">
    <property type="entry name" value="HAEPLYID-like"/>
</dbReference>
<accession>A0A0N0RR72</accession>
<evidence type="ECO:0000313" key="1">
    <source>
        <dbReference type="EMBL" id="KOS08372.1"/>
    </source>
</evidence>
<dbReference type="STRING" id="1202724.AM493_14990"/>
<gene>
    <name evidence="1" type="ORF">AM493_14990</name>
</gene>
<name>A0A0N0RR72_9FLAO</name>
<dbReference type="EMBL" id="LIYD01000005">
    <property type="protein sequence ID" value="KOS08372.1"/>
    <property type="molecule type" value="Genomic_DNA"/>
</dbReference>
<reference evidence="1 2" key="1">
    <citation type="submission" date="2015-08" db="EMBL/GenBank/DDBJ databases">
        <title>Whole genome sequence of Flavobacterium akiainvivens IK-1T, from decaying Wikstroemia oahuensis, an endemic Hawaiian shrub.</title>
        <authorList>
            <person name="Wan X."/>
            <person name="Hou S."/>
            <person name="Saito J."/>
            <person name="Donachie S."/>
        </authorList>
    </citation>
    <scope>NUCLEOTIDE SEQUENCE [LARGE SCALE GENOMIC DNA]</scope>
    <source>
        <strain evidence="1 2">IK-1</strain>
    </source>
</reference>
<comment type="caution">
    <text evidence="1">The sequence shown here is derived from an EMBL/GenBank/DDBJ whole genome shotgun (WGS) entry which is preliminary data.</text>
</comment>
<evidence type="ECO:0008006" key="3">
    <source>
        <dbReference type="Google" id="ProtNLM"/>
    </source>
</evidence>
<sequence length="260" mass="28743">MLLLLTVFLGLKTAAQTADTKPLKLHHAEPLYTDLIRDLGARKGEHELNIGFGVNDEKTYYSYTGFAEYEFAIANRLGLEVEVPFEVNTAAPGYDKTVAPGNRVEGIKLATQYTFLVSQQWQTSMAVGYIQEMEFSPFDQTSSTLFSGTRYNPIFIAATRLTPNIHTLLYTGPEIEQDFATGHTTTTMAVNANLHYVFANGNFVGVETNMDFSAEKPDIVLRPQFKVAFSKSVSLGVLAGIPVSNQNHGLSAMTRMIWVP</sequence>
<dbReference type="NCBIfam" id="NF041634">
    <property type="entry name" value="HAEPLYID"/>
    <property type="match status" value="1"/>
</dbReference>
<organism evidence="1 2">
    <name type="scientific">Flavobacterium akiainvivens</name>
    <dbReference type="NCBI Taxonomy" id="1202724"/>
    <lineage>
        <taxon>Bacteria</taxon>
        <taxon>Pseudomonadati</taxon>
        <taxon>Bacteroidota</taxon>
        <taxon>Flavobacteriia</taxon>
        <taxon>Flavobacteriales</taxon>
        <taxon>Flavobacteriaceae</taxon>
        <taxon>Flavobacterium</taxon>
    </lineage>
</organism>
<evidence type="ECO:0000313" key="2">
    <source>
        <dbReference type="Proteomes" id="UP000037755"/>
    </source>
</evidence>
<protein>
    <recommendedName>
        <fullName evidence="3">Phosphoribosylformylglycinamidine synthase</fullName>
    </recommendedName>
</protein>
<dbReference type="AlphaFoldDB" id="A0A0N0RR72"/>